<comment type="caution">
    <text evidence="1">The sequence shown here is derived from an EMBL/GenBank/DDBJ whole genome shotgun (WGS) entry which is preliminary data.</text>
</comment>
<dbReference type="Proteomes" id="UP000586305">
    <property type="component" value="Unassembled WGS sequence"/>
</dbReference>
<dbReference type="AlphaFoldDB" id="A0A849VEV8"/>
<dbReference type="EMBL" id="JABBPG010000002">
    <property type="protein sequence ID" value="NOU50267.1"/>
    <property type="molecule type" value="Genomic_DNA"/>
</dbReference>
<evidence type="ECO:0000313" key="2">
    <source>
        <dbReference type="Proteomes" id="UP000586305"/>
    </source>
</evidence>
<accession>A0A849VEV8</accession>
<sequence>MQFQAVNMMNTKTGEIEFYTVLVTFPKLSPTYCFDSNGILRFETMEQAQEEASRLANAYEQH</sequence>
<evidence type="ECO:0000313" key="1">
    <source>
        <dbReference type="EMBL" id="NOU50267.1"/>
    </source>
</evidence>
<keyword evidence="2" id="KW-1185">Reference proteome</keyword>
<name>A0A849VEV8_9GAMM</name>
<proteinExistence type="predicted"/>
<protein>
    <submittedName>
        <fullName evidence="1">Uncharacterized protein</fullName>
    </submittedName>
</protein>
<reference evidence="1 2" key="1">
    <citation type="submission" date="2020-04" db="EMBL/GenBank/DDBJ databases">
        <title>Pseudoalteromonas caenipelagi sp. nov., isolated from a tidal flat.</title>
        <authorList>
            <person name="Park S."/>
            <person name="Yoon J.-H."/>
        </authorList>
    </citation>
    <scope>NUCLEOTIDE SEQUENCE [LARGE SCALE GENOMIC DNA]</scope>
    <source>
        <strain evidence="1 2">JBTF-M23</strain>
    </source>
</reference>
<gene>
    <name evidence="1" type="ORF">HG263_06890</name>
</gene>
<organism evidence="1 2">
    <name type="scientific">Pseudoalteromonas caenipelagi</name>
    <dbReference type="NCBI Taxonomy" id="2726988"/>
    <lineage>
        <taxon>Bacteria</taxon>
        <taxon>Pseudomonadati</taxon>
        <taxon>Pseudomonadota</taxon>
        <taxon>Gammaproteobacteria</taxon>
        <taxon>Alteromonadales</taxon>
        <taxon>Pseudoalteromonadaceae</taxon>
        <taxon>Pseudoalteromonas</taxon>
    </lineage>
</organism>